<evidence type="ECO:0000313" key="7">
    <source>
        <dbReference type="EMBL" id="KAK1939737.1"/>
    </source>
</evidence>
<dbReference type="InterPro" id="IPR054076">
    <property type="entry name" value="ZUO1-like_ZHD"/>
</dbReference>
<feature type="domain" description="C2H2-type" evidence="6">
    <location>
        <begin position="305"/>
        <end position="334"/>
    </location>
</feature>
<dbReference type="InterPro" id="IPR018253">
    <property type="entry name" value="DnaJ_domain_CS"/>
</dbReference>
<dbReference type="PANTHER" id="PTHR44029:SF1">
    <property type="entry name" value="DNAJ HOMOLOG SUBFAMILY C MEMBER 21"/>
    <property type="match status" value="1"/>
</dbReference>
<dbReference type="AlphaFoldDB" id="A0AAD9GJR5"/>
<dbReference type="CDD" id="cd06257">
    <property type="entry name" value="DnaJ"/>
    <property type="match status" value="1"/>
</dbReference>
<dbReference type="Gene3D" id="1.10.287.110">
    <property type="entry name" value="DnaJ domain"/>
    <property type="match status" value="1"/>
</dbReference>
<dbReference type="SUPFAM" id="SSF46565">
    <property type="entry name" value="Chaperone J-domain"/>
    <property type="match status" value="1"/>
</dbReference>
<organism evidence="7 8">
    <name type="scientific">Babesia divergens</name>
    <dbReference type="NCBI Taxonomy" id="32595"/>
    <lineage>
        <taxon>Eukaryota</taxon>
        <taxon>Sar</taxon>
        <taxon>Alveolata</taxon>
        <taxon>Apicomplexa</taxon>
        <taxon>Aconoidasida</taxon>
        <taxon>Piroplasmida</taxon>
        <taxon>Babesiidae</taxon>
        <taxon>Babesia</taxon>
    </lineage>
</organism>
<dbReference type="PANTHER" id="PTHR44029">
    <property type="entry name" value="DNAJ HOMOLOG SUBFAMILY C MEMBER 21"/>
    <property type="match status" value="1"/>
</dbReference>
<dbReference type="Pfam" id="PF12171">
    <property type="entry name" value="zf-C2H2_jaz"/>
    <property type="match status" value="1"/>
</dbReference>
<comment type="caution">
    <text evidence="7">The sequence shown here is derived from an EMBL/GenBank/DDBJ whole genome shotgun (WGS) entry which is preliminary data.</text>
</comment>
<dbReference type="GO" id="GO:0005737">
    <property type="term" value="C:cytoplasm"/>
    <property type="evidence" value="ECO:0007669"/>
    <property type="project" value="TreeGrafter"/>
</dbReference>
<dbReference type="SUPFAM" id="SSF57667">
    <property type="entry name" value="beta-beta-alpha zinc fingers"/>
    <property type="match status" value="1"/>
</dbReference>
<reference evidence="7" key="1">
    <citation type="journal article" date="2014" name="Nucleic Acids Res.">
        <title>The evolutionary dynamics of variant antigen genes in Babesia reveal a history of genomic innovation underlying host-parasite interaction.</title>
        <authorList>
            <person name="Jackson A.P."/>
            <person name="Otto T.D."/>
            <person name="Darby A."/>
            <person name="Ramaprasad A."/>
            <person name="Xia D."/>
            <person name="Echaide I.E."/>
            <person name="Farber M."/>
            <person name="Gahlot S."/>
            <person name="Gamble J."/>
            <person name="Gupta D."/>
            <person name="Gupta Y."/>
            <person name="Jackson L."/>
            <person name="Malandrin L."/>
            <person name="Malas T.B."/>
            <person name="Moussa E."/>
            <person name="Nair M."/>
            <person name="Reid A.J."/>
            <person name="Sanders M."/>
            <person name="Sharma J."/>
            <person name="Tracey A."/>
            <person name="Quail M.A."/>
            <person name="Weir W."/>
            <person name="Wastling J.M."/>
            <person name="Hall N."/>
            <person name="Willadsen P."/>
            <person name="Lingelbach K."/>
            <person name="Shiels B."/>
            <person name="Tait A."/>
            <person name="Berriman M."/>
            <person name="Allred D.R."/>
            <person name="Pain A."/>
        </authorList>
    </citation>
    <scope>NUCLEOTIDE SEQUENCE</scope>
    <source>
        <strain evidence="7">1802A</strain>
    </source>
</reference>
<evidence type="ECO:0000256" key="2">
    <source>
        <dbReference type="ARBA" id="ARBA00022771"/>
    </source>
</evidence>
<dbReference type="InterPro" id="IPR036236">
    <property type="entry name" value="Znf_C2H2_sf"/>
</dbReference>
<accession>A0AAD9GJR5</accession>
<dbReference type="Pfam" id="PF00226">
    <property type="entry name" value="DnaJ"/>
    <property type="match status" value="1"/>
</dbReference>
<evidence type="ECO:0000256" key="3">
    <source>
        <dbReference type="ARBA" id="ARBA00022833"/>
    </source>
</evidence>
<dbReference type="Proteomes" id="UP001195914">
    <property type="component" value="Unassembled WGS sequence"/>
</dbReference>
<feature type="domain" description="J" evidence="5">
    <location>
        <begin position="14"/>
        <end position="81"/>
    </location>
</feature>
<dbReference type="InterPro" id="IPR001623">
    <property type="entry name" value="DnaJ_domain"/>
</dbReference>
<keyword evidence="2 4" id="KW-0863">Zinc-finger</keyword>
<keyword evidence="8" id="KW-1185">Reference proteome</keyword>
<dbReference type="PROSITE" id="PS00028">
    <property type="entry name" value="ZINC_FINGER_C2H2_1"/>
    <property type="match status" value="1"/>
</dbReference>
<dbReference type="PROSITE" id="PS50157">
    <property type="entry name" value="ZINC_FINGER_C2H2_2"/>
    <property type="match status" value="1"/>
</dbReference>
<keyword evidence="1" id="KW-0479">Metal-binding</keyword>
<dbReference type="PROSITE" id="PS00636">
    <property type="entry name" value="DNAJ_1"/>
    <property type="match status" value="1"/>
</dbReference>
<dbReference type="EMBL" id="JAHBMH010000007">
    <property type="protein sequence ID" value="KAK1939737.1"/>
    <property type="molecule type" value="Genomic_DNA"/>
</dbReference>
<evidence type="ECO:0000259" key="5">
    <source>
        <dbReference type="PROSITE" id="PS50076"/>
    </source>
</evidence>
<reference evidence="7" key="2">
    <citation type="submission" date="2021-05" db="EMBL/GenBank/DDBJ databases">
        <authorList>
            <person name="Pain A."/>
        </authorList>
    </citation>
    <scope>NUCLEOTIDE SEQUENCE</scope>
    <source>
        <strain evidence="7">1802A</strain>
    </source>
</reference>
<dbReference type="InterPro" id="IPR013087">
    <property type="entry name" value="Znf_C2H2_type"/>
</dbReference>
<evidence type="ECO:0000259" key="6">
    <source>
        <dbReference type="PROSITE" id="PS50157"/>
    </source>
</evidence>
<protein>
    <submittedName>
        <fullName evidence="7">DnaJ domain containing protein</fullName>
    </submittedName>
</protein>
<proteinExistence type="predicted"/>
<keyword evidence="3" id="KW-0862">Zinc</keyword>
<dbReference type="InterPro" id="IPR051964">
    <property type="entry name" value="Chaperone_stress_response"/>
</dbReference>
<dbReference type="Gene3D" id="3.30.160.60">
    <property type="entry name" value="Classic Zinc Finger"/>
    <property type="match status" value="1"/>
</dbReference>
<dbReference type="PROSITE" id="PS50076">
    <property type="entry name" value="DNAJ_2"/>
    <property type="match status" value="1"/>
</dbReference>
<evidence type="ECO:0000256" key="1">
    <source>
        <dbReference type="ARBA" id="ARBA00022723"/>
    </source>
</evidence>
<name>A0AAD9GJR5_BABDI</name>
<sequence>MADSAVEQLSRECCYYKILGLDFDATPEDIRKKYRERALEFHPDKRPPEEREDCTTLFQKIQQAYECLSNDETRKWYDKNRHLIIKSQRTKEPTDFDIWFYFGSCYTGFDESKPNNFFEIYRRCFTKIAELEEEELQYDRDNELEEFPDFGTSQSHWKDVSAFYTFWQNFATIRIFVCDELWQIEGRMHRRYFERKTKKEHSKLRKEFNDNVRNLANHVKNLDPRIIRFKQEQEEMKVQKMLEKMKVQEKLDEMKHVVKIEIINNIKENIDAIEQQKKVIQRQDTQRVFASHYEEEAPPTEEQFFGCHVCNKIFKSQNQLDNHLKSKQHLKNMKFK</sequence>
<dbReference type="InterPro" id="IPR036869">
    <property type="entry name" value="J_dom_sf"/>
</dbReference>
<dbReference type="InterPro" id="IPR022755">
    <property type="entry name" value="Znf_C2H2_jaz"/>
</dbReference>
<dbReference type="Pfam" id="PF21884">
    <property type="entry name" value="ZUO1-like_ZHD"/>
    <property type="match status" value="1"/>
</dbReference>
<evidence type="ECO:0000256" key="4">
    <source>
        <dbReference type="PROSITE-ProRule" id="PRU00042"/>
    </source>
</evidence>
<dbReference type="SMART" id="SM00271">
    <property type="entry name" value="DnaJ"/>
    <property type="match status" value="1"/>
</dbReference>
<dbReference type="PRINTS" id="PR00625">
    <property type="entry name" value="JDOMAIN"/>
</dbReference>
<gene>
    <name evidence="7" type="ORF">X943_002740</name>
</gene>
<evidence type="ECO:0000313" key="8">
    <source>
        <dbReference type="Proteomes" id="UP001195914"/>
    </source>
</evidence>
<dbReference type="GO" id="GO:0008270">
    <property type="term" value="F:zinc ion binding"/>
    <property type="evidence" value="ECO:0007669"/>
    <property type="project" value="UniProtKB-KW"/>
</dbReference>